<comment type="caution">
    <text evidence="2">The sequence shown here is derived from an EMBL/GenBank/DDBJ whole genome shotgun (WGS) entry which is preliminary data.</text>
</comment>
<dbReference type="SMART" id="SM00290">
    <property type="entry name" value="ZnF_UBP"/>
    <property type="match status" value="1"/>
</dbReference>
<keyword evidence="3" id="KW-1185">Reference proteome</keyword>
<evidence type="ECO:0000259" key="1">
    <source>
        <dbReference type="PROSITE" id="PS50271"/>
    </source>
</evidence>
<dbReference type="Proteomes" id="UP000032458">
    <property type="component" value="Unassembled WGS sequence"/>
</dbReference>
<reference evidence="2 3" key="1">
    <citation type="submission" date="2014-09" db="EMBL/GenBank/DDBJ databases">
        <title>Draft genome sequence of Streptomyces natalensis ATCC 27448, producer of the antifungal pimaricin.</title>
        <authorList>
            <person name="Mendes M.V."/>
            <person name="Beites T."/>
            <person name="Pires S."/>
            <person name="Santos C.L."/>
            <person name="Moradas-Ferreira P."/>
        </authorList>
    </citation>
    <scope>NUCLEOTIDE SEQUENCE [LARGE SCALE GENOMIC DNA]</scope>
    <source>
        <strain evidence="2 3">ATCC 27448</strain>
    </source>
</reference>
<feature type="domain" description="UBP-type" evidence="1">
    <location>
        <begin position="5"/>
        <end position="101"/>
    </location>
</feature>
<dbReference type="Pfam" id="PF02148">
    <property type="entry name" value="zf-UBP"/>
    <property type="match status" value="1"/>
</dbReference>
<name>A0A0D7CL56_9ACTN</name>
<gene>
    <name evidence="2" type="ORF">SNA_20095</name>
</gene>
<accession>A0A0D7CL56</accession>
<sequence>MPTLPSCSHLDQITRTAPVDVMPSEGCQECLRSGDGWIHLRRCLTCGHIGCCDSSRNRHAGRHYESTRHPVVVSHQPDEYWGWCFPDQLFLEFEFTEGTSR</sequence>
<dbReference type="PROSITE" id="PS50271">
    <property type="entry name" value="ZF_UBP"/>
    <property type="match status" value="1"/>
</dbReference>
<protein>
    <submittedName>
        <fullName evidence="2">Zinc finger UBP-type protein</fullName>
    </submittedName>
</protein>
<dbReference type="InterPro" id="IPR001607">
    <property type="entry name" value="Znf_UBP"/>
</dbReference>
<dbReference type="InterPro" id="IPR013083">
    <property type="entry name" value="Znf_RING/FYVE/PHD"/>
</dbReference>
<dbReference type="AlphaFoldDB" id="A0A0D7CL56"/>
<proteinExistence type="predicted"/>
<dbReference type="RefSeq" id="WP_044365952.1">
    <property type="nucleotide sequence ID" value="NZ_JRKI01000027.1"/>
</dbReference>
<dbReference type="Gene3D" id="3.30.40.10">
    <property type="entry name" value="Zinc/RING finger domain, C3HC4 (zinc finger)"/>
    <property type="match status" value="1"/>
</dbReference>
<dbReference type="EMBL" id="JRKI01000027">
    <property type="protein sequence ID" value="KIZ16595.1"/>
    <property type="molecule type" value="Genomic_DNA"/>
</dbReference>
<dbReference type="SUPFAM" id="SSF57850">
    <property type="entry name" value="RING/U-box"/>
    <property type="match status" value="1"/>
</dbReference>
<dbReference type="GO" id="GO:0008270">
    <property type="term" value="F:zinc ion binding"/>
    <property type="evidence" value="ECO:0007669"/>
    <property type="project" value="InterPro"/>
</dbReference>
<dbReference type="PATRIC" id="fig|1240678.4.peg.4238"/>
<evidence type="ECO:0000313" key="3">
    <source>
        <dbReference type="Proteomes" id="UP000032458"/>
    </source>
</evidence>
<organism evidence="2 3">
    <name type="scientific">Streptomyces natalensis ATCC 27448</name>
    <dbReference type="NCBI Taxonomy" id="1240678"/>
    <lineage>
        <taxon>Bacteria</taxon>
        <taxon>Bacillati</taxon>
        <taxon>Actinomycetota</taxon>
        <taxon>Actinomycetes</taxon>
        <taxon>Kitasatosporales</taxon>
        <taxon>Streptomycetaceae</taxon>
        <taxon>Streptomyces</taxon>
    </lineage>
</organism>
<evidence type="ECO:0000313" key="2">
    <source>
        <dbReference type="EMBL" id="KIZ16595.1"/>
    </source>
</evidence>